<feature type="compositionally biased region" description="Low complexity" evidence="2">
    <location>
        <begin position="200"/>
        <end position="209"/>
    </location>
</feature>
<feature type="domain" description="HTH marR-type" evidence="3">
    <location>
        <begin position="24"/>
        <end position="159"/>
    </location>
</feature>
<dbReference type="SUPFAM" id="SSF46785">
    <property type="entry name" value="Winged helix' DNA-binding domain"/>
    <property type="match status" value="1"/>
</dbReference>
<accession>A0A090ZBD8</accession>
<feature type="compositionally biased region" description="Polar residues" evidence="2">
    <location>
        <begin position="242"/>
        <end position="257"/>
    </location>
</feature>
<dbReference type="InterPro" id="IPR000835">
    <property type="entry name" value="HTH_MarR-typ"/>
</dbReference>
<organism evidence="4 5">
    <name type="scientific">Paenibacillus macerans</name>
    <name type="common">Bacillus macerans</name>
    <dbReference type="NCBI Taxonomy" id="44252"/>
    <lineage>
        <taxon>Bacteria</taxon>
        <taxon>Bacillati</taxon>
        <taxon>Bacillota</taxon>
        <taxon>Bacilli</taxon>
        <taxon>Bacillales</taxon>
        <taxon>Paenibacillaceae</taxon>
        <taxon>Paenibacillus</taxon>
    </lineage>
</organism>
<dbReference type="PRINTS" id="PR00598">
    <property type="entry name" value="HTHMARR"/>
</dbReference>
<dbReference type="GO" id="GO:0006950">
    <property type="term" value="P:response to stress"/>
    <property type="evidence" value="ECO:0007669"/>
    <property type="project" value="TreeGrafter"/>
</dbReference>
<gene>
    <name evidence="4" type="ORF">DJ90_3453</name>
</gene>
<protein>
    <submittedName>
        <fullName evidence="4">MarR family protein</fullName>
    </submittedName>
</protein>
<dbReference type="PROSITE" id="PS50995">
    <property type="entry name" value="HTH_MARR_2"/>
    <property type="match status" value="1"/>
</dbReference>
<evidence type="ECO:0000313" key="4">
    <source>
        <dbReference type="EMBL" id="KFN07962.1"/>
    </source>
</evidence>
<dbReference type="InterPro" id="IPR036390">
    <property type="entry name" value="WH_DNA-bd_sf"/>
</dbReference>
<dbReference type="InterPro" id="IPR036388">
    <property type="entry name" value="WH-like_DNA-bd_sf"/>
</dbReference>
<dbReference type="GO" id="GO:0003700">
    <property type="term" value="F:DNA-binding transcription factor activity"/>
    <property type="evidence" value="ECO:0007669"/>
    <property type="project" value="InterPro"/>
</dbReference>
<feature type="compositionally biased region" description="Basic and acidic residues" evidence="2">
    <location>
        <begin position="210"/>
        <end position="233"/>
    </location>
</feature>
<evidence type="ECO:0000256" key="1">
    <source>
        <dbReference type="ARBA" id="ARBA00023125"/>
    </source>
</evidence>
<dbReference type="SMART" id="SM00347">
    <property type="entry name" value="HTH_MARR"/>
    <property type="match status" value="1"/>
</dbReference>
<keyword evidence="1" id="KW-0238">DNA-binding</keyword>
<dbReference type="Proteomes" id="UP000029278">
    <property type="component" value="Unassembled WGS sequence"/>
</dbReference>
<evidence type="ECO:0000313" key="5">
    <source>
        <dbReference type="Proteomes" id="UP000029278"/>
    </source>
</evidence>
<feature type="region of interest" description="Disordered" evidence="2">
    <location>
        <begin position="195"/>
        <end position="257"/>
    </location>
</feature>
<dbReference type="EMBL" id="JMQA01000030">
    <property type="protein sequence ID" value="KFN07962.1"/>
    <property type="molecule type" value="Genomic_DNA"/>
</dbReference>
<sequence>MRGAFGGLLFLPKEVIRISGCHAEWELLEEADWLFRKVVRRFVKERDKVEVVGIALPGLLVMQKMIREGPQRLGDLAEELDFTSGAVTGLCDKLEQKGFARRVRQTLDRRTVWLDITEQGREMMARNRNIGAACITLLFDGFSPEELKQMAGLFQKLAGNLEHFSGTLNALAESNAGQKPSEGSKRADQELQLGRKQELGQDQSQGQDQGQDRGQDRNRDRDRDHNQDHDQNQNHDQGQDQINNRNKNQVQSRFLSY</sequence>
<name>A0A090ZBD8_PAEMA</name>
<reference evidence="4 5" key="1">
    <citation type="submission" date="2014-04" db="EMBL/GenBank/DDBJ databases">
        <authorList>
            <person name="Bishop-Lilly K.A."/>
            <person name="Broomall S.M."/>
            <person name="Chain P.S."/>
            <person name="Chertkov O."/>
            <person name="Coyne S.R."/>
            <person name="Daligault H.E."/>
            <person name="Davenport K.W."/>
            <person name="Erkkila T."/>
            <person name="Frey K.G."/>
            <person name="Gibbons H.S."/>
            <person name="Gu W."/>
            <person name="Jaissle J."/>
            <person name="Johnson S.L."/>
            <person name="Koroleva G.I."/>
            <person name="Ladner J.T."/>
            <person name="Lo C.-C."/>
            <person name="Minogue T.D."/>
            <person name="Munk C."/>
            <person name="Palacios G.F."/>
            <person name="Redden C.L."/>
            <person name="Rosenzweig C.N."/>
            <person name="Scholz M.B."/>
            <person name="Teshima H."/>
            <person name="Xu Y."/>
        </authorList>
    </citation>
    <scope>NUCLEOTIDE SEQUENCE [LARGE SCALE GENOMIC DNA]</scope>
    <source>
        <strain evidence="4 5">8244</strain>
    </source>
</reference>
<dbReference type="PANTHER" id="PTHR33164:SF43">
    <property type="entry name" value="HTH-TYPE TRANSCRIPTIONAL REPRESSOR YETL"/>
    <property type="match status" value="1"/>
</dbReference>
<dbReference type="STRING" id="44252.DJ90_3453"/>
<dbReference type="Pfam" id="PF01047">
    <property type="entry name" value="MarR"/>
    <property type="match status" value="1"/>
</dbReference>
<dbReference type="GO" id="GO:0003677">
    <property type="term" value="F:DNA binding"/>
    <property type="evidence" value="ECO:0007669"/>
    <property type="project" value="UniProtKB-KW"/>
</dbReference>
<dbReference type="Gene3D" id="1.10.10.10">
    <property type="entry name" value="Winged helix-like DNA-binding domain superfamily/Winged helix DNA-binding domain"/>
    <property type="match status" value="1"/>
</dbReference>
<dbReference type="AlphaFoldDB" id="A0A090ZBD8"/>
<dbReference type="PANTHER" id="PTHR33164">
    <property type="entry name" value="TRANSCRIPTIONAL REGULATOR, MARR FAMILY"/>
    <property type="match status" value="1"/>
</dbReference>
<dbReference type="PATRIC" id="fig|44252.3.peg.3591"/>
<dbReference type="InterPro" id="IPR039422">
    <property type="entry name" value="MarR/SlyA-like"/>
</dbReference>
<dbReference type="HOGENOM" id="CLU_1081169_0_0_9"/>
<comment type="caution">
    <text evidence="4">The sequence shown here is derived from an EMBL/GenBank/DDBJ whole genome shotgun (WGS) entry which is preliminary data.</text>
</comment>
<proteinExistence type="predicted"/>
<keyword evidence="5" id="KW-1185">Reference proteome</keyword>
<evidence type="ECO:0000259" key="3">
    <source>
        <dbReference type="PROSITE" id="PS50995"/>
    </source>
</evidence>
<evidence type="ECO:0000256" key="2">
    <source>
        <dbReference type="SAM" id="MobiDB-lite"/>
    </source>
</evidence>